<dbReference type="OrthoDB" id="241049at2759"/>
<dbReference type="AlphaFoldDB" id="S9UQT6"/>
<feature type="region of interest" description="Disordered" evidence="1">
    <location>
        <begin position="96"/>
        <end position="139"/>
    </location>
</feature>
<dbReference type="Proteomes" id="UP000015354">
    <property type="component" value="Unassembled WGS sequence"/>
</dbReference>
<keyword evidence="3" id="KW-1185">Reference proteome</keyword>
<evidence type="ECO:0000313" key="2">
    <source>
        <dbReference type="EMBL" id="EPY33277.1"/>
    </source>
</evidence>
<evidence type="ECO:0000313" key="3">
    <source>
        <dbReference type="Proteomes" id="UP000015354"/>
    </source>
</evidence>
<organism evidence="2 3">
    <name type="scientific">Strigomonas culicis</name>
    <dbReference type="NCBI Taxonomy" id="28005"/>
    <lineage>
        <taxon>Eukaryota</taxon>
        <taxon>Discoba</taxon>
        <taxon>Euglenozoa</taxon>
        <taxon>Kinetoplastea</taxon>
        <taxon>Metakinetoplastina</taxon>
        <taxon>Trypanosomatida</taxon>
        <taxon>Trypanosomatidae</taxon>
        <taxon>Strigomonadinae</taxon>
        <taxon>Strigomonas</taxon>
    </lineage>
</organism>
<accession>S9UQT6</accession>
<comment type="caution">
    <text evidence="2">The sequence shown here is derived from an EMBL/GenBank/DDBJ whole genome shotgun (WGS) entry which is preliminary data.</text>
</comment>
<reference evidence="2 3" key="1">
    <citation type="journal article" date="2013" name="PLoS ONE">
        <title>Predicting the Proteins of Angomonas deanei, Strigomonas culicis and Their Respective Endosymbionts Reveals New Aspects of the Trypanosomatidae Family.</title>
        <authorList>
            <person name="Motta M.C."/>
            <person name="Martins A.C."/>
            <person name="de Souza S.S."/>
            <person name="Catta-Preta C.M."/>
            <person name="Silva R."/>
            <person name="Klein C.C."/>
            <person name="de Almeida L.G."/>
            <person name="de Lima Cunha O."/>
            <person name="Ciapina L.P."/>
            <person name="Brocchi M."/>
            <person name="Colabardini A.C."/>
            <person name="de Araujo Lima B."/>
            <person name="Machado C.R."/>
            <person name="de Almeida Soares C.M."/>
            <person name="Probst C.M."/>
            <person name="de Menezes C.B."/>
            <person name="Thompson C.E."/>
            <person name="Bartholomeu D.C."/>
            <person name="Gradia D.F."/>
            <person name="Pavoni D.P."/>
            <person name="Grisard E.C."/>
            <person name="Fantinatti-Garboggini F."/>
            <person name="Marchini F.K."/>
            <person name="Rodrigues-Luiz G.F."/>
            <person name="Wagner G."/>
            <person name="Goldman G.H."/>
            <person name="Fietto J.L."/>
            <person name="Elias M.C."/>
            <person name="Goldman M.H."/>
            <person name="Sagot M.F."/>
            <person name="Pereira M."/>
            <person name="Stoco P.H."/>
            <person name="de Mendonca-Neto R.P."/>
            <person name="Teixeira S.M."/>
            <person name="Maciel T.E."/>
            <person name="de Oliveira Mendes T.A."/>
            <person name="Urmenyi T.P."/>
            <person name="de Souza W."/>
            <person name="Schenkman S."/>
            <person name="de Vasconcelos A.T."/>
        </authorList>
    </citation>
    <scope>NUCLEOTIDE SEQUENCE [LARGE SCALE GENOMIC DNA]</scope>
</reference>
<gene>
    <name evidence="2" type="ORF">STCU_02351</name>
</gene>
<name>S9UQT6_9TRYP</name>
<sequence length="521" mass="59347">MSEDSFEHIAEENRKLMSMLGIEPNEQTVEASLLQMMSSLGEFATLSYRNKKSISPFEKEEVEILIGKLTISLSMLAECFEISPGRAALRCIEDSKPEASMAPQSQAPQQMQQRPSPEPIKSPSREPSPPSHPEPVVLSPNSKSNFFTYVDQLNEYSKNNFDKVGLKWVAPNSEGRLEELLPSGAARTVTYDEFPEYLRRIQQYRNAIDSSRRMPQMQEEPRIITHTVNYDPEKEAQMFSPSHFSGGLFSPMAKPSDIMMTDVKPPSAFLSKSVPQSPRQQQQQKQRQPAPQNEKRTALDDILFKVKLLKQGNVRVDEIPLLNLTFSVPDKMGNIVNLVENGDKKRVTEANVFQFMNLMDTFLAQSNVSNPLRRVEVSERSAATEYNNFSPSHFNYGLFAPFEKKSAFYVDYNDSNTLPPVLRKPSEGRGSEYVEACRRCQISTLQKIILKVMDDPKALTEYGVTFCIPSIWESGSTTDERKTGLHSLIDHEDPLHPVDEHMSEYYLYLMKPYYKYLFDSA</sequence>
<feature type="compositionally biased region" description="Low complexity" evidence="1">
    <location>
        <begin position="99"/>
        <end position="115"/>
    </location>
</feature>
<proteinExistence type="predicted"/>
<feature type="region of interest" description="Disordered" evidence="1">
    <location>
        <begin position="267"/>
        <end position="296"/>
    </location>
</feature>
<feature type="compositionally biased region" description="Pro residues" evidence="1">
    <location>
        <begin position="116"/>
        <end position="133"/>
    </location>
</feature>
<evidence type="ECO:0000256" key="1">
    <source>
        <dbReference type="SAM" id="MobiDB-lite"/>
    </source>
</evidence>
<protein>
    <submittedName>
        <fullName evidence="2">Uncharacterized protein</fullName>
    </submittedName>
</protein>
<dbReference type="EMBL" id="ATMH01002351">
    <property type="protein sequence ID" value="EPY33277.1"/>
    <property type="molecule type" value="Genomic_DNA"/>
</dbReference>
<feature type="compositionally biased region" description="Low complexity" evidence="1">
    <location>
        <begin position="275"/>
        <end position="292"/>
    </location>
</feature>